<feature type="domain" description="Acyltransferase 3" evidence="2">
    <location>
        <begin position="7"/>
        <end position="330"/>
    </location>
</feature>
<reference evidence="3 4" key="1">
    <citation type="submission" date="2021-01" db="EMBL/GenBank/DDBJ databases">
        <title>Actinoplanes sp. nov. LDG1-01 isolated from lichen.</title>
        <authorList>
            <person name="Saeng-In P."/>
            <person name="Phongsopitanun W."/>
            <person name="Kanchanasin P."/>
            <person name="Yuki M."/>
            <person name="Kudo T."/>
            <person name="Ohkuma M."/>
            <person name="Tanasupawat S."/>
        </authorList>
    </citation>
    <scope>NUCLEOTIDE SEQUENCE [LARGE SCALE GENOMIC DNA]</scope>
    <source>
        <strain evidence="3 4">LDG1-01</strain>
    </source>
</reference>
<keyword evidence="1" id="KW-1133">Transmembrane helix</keyword>
<keyword evidence="1" id="KW-0812">Transmembrane</keyword>
<feature type="transmembrane region" description="Helical" evidence="1">
    <location>
        <begin position="311"/>
        <end position="333"/>
    </location>
</feature>
<feature type="transmembrane region" description="Helical" evidence="1">
    <location>
        <begin position="192"/>
        <end position="211"/>
    </location>
</feature>
<keyword evidence="1" id="KW-0472">Membrane</keyword>
<feature type="transmembrane region" description="Helical" evidence="1">
    <location>
        <begin position="218"/>
        <end position="236"/>
    </location>
</feature>
<dbReference type="GO" id="GO:0016746">
    <property type="term" value="F:acyltransferase activity"/>
    <property type="evidence" value="ECO:0007669"/>
    <property type="project" value="UniProtKB-KW"/>
</dbReference>
<dbReference type="InterPro" id="IPR050879">
    <property type="entry name" value="Acyltransferase_3"/>
</dbReference>
<dbReference type="Pfam" id="PF01757">
    <property type="entry name" value="Acyl_transf_3"/>
    <property type="match status" value="1"/>
</dbReference>
<feature type="transmembrane region" description="Helical" evidence="1">
    <location>
        <begin position="275"/>
        <end position="291"/>
    </location>
</feature>
<comment type="caution">
    <text evidence="3">The sequence shown here is derived from an EMBL/GenBank/DDBJ whole genome shotgun (WGS) entry which is preliminary data.</text>
</comment>
<feature type="transmembrane region" description="Helical" evidence="1">
    <location>
        <begin position="168"/>
        <end position="186"/>
    </location>
</feature>
<protein>
    <submittedName>
        <fullName evidence="3">Acyltransferase</fullName>
    </submittedName>
</protein>
<feature type="transmembrane region" description="Helical" evidence="1">
    <location>
        <begin position="140"/>
        <end position="159"/>
    </location>
</feature>
<feature type="transmembrane region" description="Helical" evidence="1">
    <location>
        <begin position="49"/>
        <end position="68"/>
    </location>
</feature>
<accession>A0ABS1VM71</accession>
<feature type="transmembrane region" description="Helical" evidence="1">
    <location>
        <begin position="248"/>
        <end position="268"/>
    </location>
</feature>
<evidence type="ECO:0000313" key="3">
    <source>
        <dbReference type="EMBL" id="MBL7255833.1"/>
    </source>
</evidence>
<keyword evidence="3" id="KW-0808">Transferase</keyword>
<feature type="transmembrane region" description="Helical" evidence="1">
    <location>
        <begin position="12"/>
        <end position="29"/>
    </location>
</feature>
<dbReference type="EMBL" id="JAENHO010000004">
    <property type="protein sequence ID" value="MBL7255833.1"/>
    <property type="molecule type" value="Genomic_DNA"/>
</dbReference>
<proteinExistence type="predicted"/>
<evidence type="ECO:0000256" key="1">
    <source>
        <dbReference type="SAM" id="Phobius"/>
    </source>
</evidence>
<evidence type="ECO:0000313" key="4">
    <source>
        <dbReference type="Proteomes" id="UP000598996"/>
    </source>
</evidence>
<dbReference type="PANTHER" id="PTHR23028:SF53">
    <property type="entry name" value="ACYL_TRANSF_3 DOMAIN-CONTAINING PROTEIN"/>
    <property type="match status" value="1"/>
</dbReference>
<name>A0ABS1VM71_9ACTN</name>
<organism evidence="3 4">
    <name type="scientific">Paractinoplanes lichenicola</name>
    <dbReference type="NCBI Taxonomy" id="2802976"/>
    <lineage>
        <taxon>Bacteria</taxon>
        <taxon>Bacillati</taxon>
        <taxon>Actinomycetota</taxon>
        <taxon>Actinomycetes</taxon>
        <taxon>Micromonosporales</taxon>
        <taxon>Micromonosporaceae</taxon>
        <taxon>Paractinoplanes</taxon>
    </lineage>
</organism>
<dbReference type="Proteomes" id="UP000598996">
    <property type="component" value="Unassembled WGS sequence"/>
</dbReference>
<gene>
    <name evidence="3" type="ORF">JKJ07_16135</name>
</gene>
<sequence length="390" mass="43149">MSRPRLAAIDGLRLIAALAVLAFHYTVAWRIDGVRLPEHFLPSTVHVTIYGLLGVELFFLISGFVICMSSWGRTLGQFFASRVSRLFPAYWAAVILTGVVAMIFPLTGGVTDGGRPSVLDLAINLTMLQQPLGHDPVDGVYWTLFVELKFYLIMAIVLARGGLTYRRAVLLCAVWMTAAVFAPSLGSPALNALVISDYAPYFIGGIALYLIHRFGPAPLLFGITGLAWLVCLARVNDRMHDLGPKVPPWPGFVIITLSYAVLLLVALGYTDRIQWRWLTVAGALTYPLYLLHSRIGHTVIRAAYERLTAPVWVMITVTTLLMLGLAWLVHRWVERPLGRRLRDLVLTPPADRSKTAPPVRTPSVPAQAAFADDQPERVVTKPILVRLNRP</sequence>
<keyword evidence="4" id="KW-1185">Reference proteome</keyword>
<feature type="transmembrane region" description="Helical" evidence="1">
    <location>
        <begin position="89"/>
        <end position="107"/>
    </location>
</feature>
<dbReference type="InterPro" id="IPR002656">
    <property type="entry name" value="Acyl_transf_3_dom"/>
</dbReference>
<evidence type="ECO:0000259" key="2">
    <source>
        <dbReference type="Pfam" id="PF01757"/>
    </source>
</evidence>
<dbReference type="PANTHER" id="PTHR23028">
    <property type="entry name" value="ACETYLTRANSFERASE"/>
    <property type="match status" value="1"/>
</dbReference>
<keyword evidence="3" id="KW-0012">Acyltransferase</keyword>
<dbReference type="RefSeq" id="WP_202992335.1">
    <property type="nucleotide sequence ID" value="NZ_JAENHO010000004.1"/>
</dbReference>